<reference evidence="1" key="1">
    <citation type="journal article" date="2019" name="Environ. Microbiol.">
        <title>Fungal ecological strategies reflected in gene transcription - a case study of two litter decomposers.</title>
        <authorList>
            <person name="Barbi F."/>
            <person name="Kohler A."/>
            <person name="Barry K."/>
            <person name="Baskaran P."/>
            <person name="Daum C."/>
            <person name="Fauchery L."/>
            <person name="Ihrmark K."/>
            <person name="Kuo A."/>
            <person name="LaButti K."/>
            <person name="Lipzen A."/>
            <person name="Morin E."/>
            <person name="Grigoriev I.V."/>
            <person name="Henrissat B."/>
            <person name="Lindahl B."/>
            <person name="Martin F."/>
        </authorList>
    </citation>
    <scope>NUCLEOTIDE SEQUENCE</scope>
    <source>
        <strain evidence="1">JB14</strain>
    </source>
</reference>
<evidence type="ECO:0000313" key="2">
    <source>
        <dbReference type="Proteomes" id="UP000799118"/>
    </source>
</evidence>
<proteinExistence type="predicted"/>
<gene>
    <name evidence="1" type="ORF">BT96DRAFT_723607</name>
</gene>
<sequence length="170" mass="19114">MQILALHKDFVLLDSTKRELALHTADQLVAKLDAQATPARETDPALVAASYYHPKGVALRCKAYCYKRKGREQLGIQKSSNRSPFLGNDFDLASKYYIEAANCFAEDDDWHATLLNDAATMNCQFACLLRLFSDPASTFCANAARYTKNEEDVGHVHSTERNFGRKLEVY</sequence>
<name>A0A6A4HMI0_9AGAR</name>
<protein>
    <submittedName>
        <fullName evidence="1">Uncharacterized protein</fullName>
    </submittedName>
</protein>
<evidence type="ECO:0000313" key="1">
    <source>
        <dbReference type="EMBL" id="KAE9398608.1"/>
    </source>
</evidence>
<accession>A0A6A4HMI0</accession>
<organism evidence="1 2">
    <name type="scientific">Gymnopus androsaceus JB14</name>
    <dbReference type="NCBI Taxonomy" id="1447944"/>
    <lineage>
        <taxon>Eukaryota</taxon>
        <taxon>Fungi</taxon>
        <taxon>Dikarya</taxon>
        <taxon>Basidiomycota</taxon>
        <taxon>Agaricomycotina</taxon>
        <taxon>Agaricomycetes</taxon>
        <taxon>Agaricomycetidae</taxon>
        <taxon>Agaricales</taxon>
        <taxon>Marasmiineae</taxon>
        <taxon>Omphalotaceae</taxon>
        <taxon>Gymnopus</taxon>
    </lineage>
</organism>
<keyword evidence="2" id="KW-1185">Reference proteome</keyword>
<dbReference type="Proteomes" id="UP000799118">
    <property type="component" value="Unassembled WGS sequence"/>
</dbReference>
<dbReference type="AlphaFoldDB" id="A0A6A4HMI0"/>
<dbReference type="EMBL" id="ML769480">
    <property type="protein sequence ID" value="KAE9398608.1"/>
    <property type="molecule type" value="Genomic_DNA"/>
</dbReference>